<accession>A0AAW9R7S4</accession>
<dbReference type="NCBIfam" id="TIGR02937">
    <property type="entry name" value="sigma70-ECF"/>
    <property type="match status" value="1"/>
</dbReference>
<organism evidence="9 10">
    <name type="scientific">Elongatibacter sediminis</name>
    <dbReference type="NCBI Taxonomy" id="3119006"/>
    <lineage>
        <taxon>Bacteria</taxon>
        <taxon>Pseudomonadati</taxon>
        <taxon>Pseudomonadota</taxon>
        <taxon>Gammaproteobacteria</taxon>
        <taxon>Chromatiales</taxon>
        <taxon>Wenzhouxiangellaceae</taxon>
        <taxon>Elongatibacter</taxon>
    </lineage>
</organism>
<protein>
    <submittedName>
        <fullName evidence="9">Sigma-70 family RNA polymerase sigma factor</fullName>
    </submittedName>
</protein>
<dbReference type="InterPro" id="IPR036388">
    <property type="entry name" value="WH-like_DNA-bd_sf"/>
</dbReference>
<dbReference type="InterPro" id="IPR013324">
    <property type="entry name" value="RNA_pol_sigma_r3/r4-like"/>
</dbReference>
<feature type="compositionally biased region" description="Low complexity" evidence="6">
    <location>
        <begin position="123"/>
        <end position="155"/>
    </location>
</feature>
<comment type="similarity">
    <text evidence="1">Belongs to the sigma-70 factor family. ECF subfamily.</text>
</comment>
<proteinExistence type="inferred from homology"/>
<feature type="domain" description="RNA polymerase sigma-70 region 2" evidence="7">
    <location>
        <begin position="41"/>
        <end position="107"/>
    </location>
</feature>
<evidence type="ECO:0000259" key="7">
    <source>
        <dbReference type="Pfam" id="PF04542"/>
    </source>
</evidence>
<dbReference type="SUPFAM" id="SSF88659">
    <property type="entry name" value="Sigma3 and sigma4 domains of RNA polymerase sigma factors"/>
    <property type="match status" value="1"/>
</dbReference>
<dbReference type="PANTHER" id="PTHR43133:SF8">
    <property type="entry name" value="RNA POLYMERASE SIGMA FACTOR HI_1459-RELATED"/>
    <property type="match status" value="1"/>
</dbReference>
<dbReference type="GO" id="GO:0006352">
    <property type="term" value="P:DNA-templated transcription initiation"/>
    <property type="evidence" value="ECO:0007669"/>
    <property type="project" value="InterPro"/>
</dbReference>
<dbReference type="GO" id="GO:0003677">
    <property type="term" value="F:DNA binding"/>
    <property type="evidence" value="ECO:0007669"/>
    <property type="project" value="UniProtKB-KW"/>
</dbReference>
<dbReference type="InterPro" id="IPR014284">
    <property type="entry name" value="RNA_pol_sigma-70_dom"/>
</dbReference>
<evidence type="ECO:0000256" key="3">
    <source>
        <dbReference type="ARBA" id="ARBA00023082"/>
    </source>
</evidence>
<keyword evidence="5" id="KW-0804">Transcription</keyword>
<evidence type="ECO:0000259" key="8">
    <source>
        <dbReference type="Pfam" id="PF08281"/>
    </source>
</evidence>
<evidence type="ECO:0000256" key="4">
    <source>
        <dbReference type="ARBA" id="ARBA00023125"/>
    </source>
</evidence>
<dbReference type="Gene3D" id="1.10.10.10">
    <property type="entry name" value="Winged helix-like DNA-binding domain superfamily/Winged helix DNA-binding domain"/>
    <property type="match status" value="1"/>
</dbReference>
<dbReference type="InterPro" id="IPR013325">
    <property type="entry name" value="RNA_pol_sigma_r2"/>
</dbReference>
<dbReference type="InterPro" id="IPR013249">
    <property type="entry name" value="RNA_pol_sigma70_r4_t2"/>
</dbReference>
<reference evidence="9 10" key="1">
    <citation type="submission" date="2024-02" db="EMBL/GenBank/DDBJ databases">
        <title>A novel Wenzhouxiangellaceae bacterium, isolated from coastal sediments.</title>
        <authorList>
            <person name="Du Z.-J."/>
            <person name="Ye Y.-Q."/>
            <person name="Zhang X.-Y."/>
        </authorList>
    </citation>
    <scope>NUCLEOTIDE SEQUENCE [LARGE SCALE GENOMIC DNA]</scope>
    <source>
        <strain evidence="9 10">CH-27</strain>
    </source>
</reference>
<keyword evidence="10" id="KW-1185">Reference proteome</keyword>
<evidence type="ECO:0000313" key="10">
    <source>
        <dbReference type="Proteomes" id="UP001359886"/>
    </source>
</evidence>
<dbReference type="SUPFAM" id="SSF88946">
    <property type="entry name" value="Sigma2 domain of RNA polymerase sigma factors"/>
    <property type="match status" value="1"/>
</dbReference>
<feature type="region of interest" description="Disordered" evidence="6">
    <location>
        <begin position="122"/>
        <end position="210"/>
    </location>
</feature>
<sequence length="296" mass="31591">MKPAADTPSASPPSSGIVDLKERNWLPRHARGEAGAFDELLAAYRTLVLTLLVRWGVPPQHRDDVFQDVFLKIHLAAASYRPGEPLKPWLVSIVLNTVRNHRRDSGRHRHAMNRLEAGAIAHTASVTGGTGTTATAERQASPPARSPRRSTSGPAEAASADADQFRPASSESATSGPERPGSSLFDSAPLPAPLLPHGEAAESPEARAERQATAAWLEQRIGELPRPQRDVLVFATVKGLRMKEIAAALQLPENTVKTHLRRARLALAEALAERDQPTTAITPAAGESGGETGESA</sequence>
<feature type="region of interest" description="Disordered" evidence="6">
    <location>
        <begin position="273"/>
        <end position="296"/>
    </location>
</feature>
<dbReference type="Gene3D" id="1.10.1740.10">
    <property type="match status" value="1"/>
</dbReference>
<feature type="compositionally biased region" description="Gly residues" evidence="6">
    <location>
        <begin position="287"/>
        <end position="296"/>
    </location>
</feature>
<dbReference type="EMBL" id="JAZHOG010000009">
    <property type="protein sequence ID" value="MEJ8568634.1"/>
    <property type="molecule type" value="Genomic_DNA"/>
</dbReference>
<comment type="caution">
    <text evidence="9">The sequence shown here is derived from an EMBL/GenBank/DDBJ whole genome shotgun (WGS) entry which is preliminary data.</text>
</comment>
<evidence type="ECO:0000256" key="1">
    <source>
        <dbReference type="ARBA" id="ARBA00010641"/>
    </source>
</evidence>
<dbReference type="Pfam" id="PF04542">
    <property type="entry name" value="Sigma70_r2"/>
    <property type="match status" value="1"/>
</dbReference>
<dbReference type="GO" id="GO:0016987">
    <property type="term" value="F:sigma factor activity"/>
    <property type="evidence" value="ECO:0007669"/>
    <property type="project" value="UniProtKB-KW"/>
</dbReference>
<keyword evidence="3" id="KW-0731">Sigma factor</keyword>
<evidence type="ECO:0000256" key="2">
    <source>
        <dbReference type="ARBA" id="ARBA00023015"/>
    </source>
</evidence>
<dbReference type="Proteomes" id="UP001359886">
    <property type="component" value="Unassembled WGS sequence"/>
</dbReference>
<keyword evidence="4" id="KW-0238">DNA-binding</keyword>
<gene>
    <name evidence="9" type="ORF">V3330_13460</name>
</gene>
<keyword evidence="2" id="KW-0805">Transcription regulation</keyword>
<evidence type="ECO:0000256" key="6">
    <source>
        <dbReference type="SAM" id="MobiDB-lite"/>
    </source>
</evidence>
<dbReference type="AlphaFoldDB" id="A0AAW9R7S4"/>
<feature type="domain" description="RNA polymerase sigma factor 70 region 4 type 2" evidence="8">
    <location>
        <begin position="216"/>
        <end position="267"/>
    </location>
</feature>
<dbReference type="PANTHER" id="PTHR43133">
    <property type="entry name" value="RNA POLYMERASE ECF-TYPE SIGMA FACTO"/>
    <property type="match status" value="1"/>
</dbReference>
<evidence type="ECO:0000256" key="5">
    <source>
        <dbReference type="ARBA" id="ARBA00023163"/>
    </source>
</evidence>
<name>A0AAW9R7S4_9GAMM</name>
<dbReference type="Pfam" id="PF08281">
    <property type="entry name" value="Sigma70_r4_2"/>
    <property type="match status" value="1"/>
</dbReference>
<dbReference type="InterPro" id="IPR007627">
    <property type="entry name" value="RNA_pol_sigma70_r2"/>
</dbReference>
<evidence type="ECO:0000313" key="9">
    <source>
        <dbReference type="EMBL" id="MEJ8568634.1"/>
    </source>
</evidence>
<dbReference type="InterPro" id="IPR039425">
    <property type="entry name" value="RNA_pol_sigma-70-like"/>
</dbReference>
<dbReference type="RefSeq" id="WP_354695958.1">
    <property type="nucleotide sequence ID" value="NZ_JAZHOG010000009.1"/>
</dbReference>